<comment type="subcellular location">
    <subcellularLocation>
        <location evidence="1">Membrane</location>
        <topology evidence="1">Multi-pass membrane protein</topology>
    </subcellularLocation>
</comment>
<gene>
    <name evidence="10" type="ORF">BCR43DRAFT_483734</name>
</gene>
<protein>
    <submittedName>
        <fullName evidence="10">Membrane bound O-acyl transferase family-domain-containing protein</fullName>
    </submittedName>
</protein>
<feature type="domain" description="Wax synthase" evidence="9">
    <location>
        <begin position="233"/>
        <end position="323"/>
    </location>
</feature>
<evidence type="ECO:0000256" key="1">
    <source>
        <dbReference type="ARBA" id="ARBA00004141"/>
    </source>
</evidence>
<dbReference type="GO" id="GO:0008374">
    <property type="term" value="F:O-acyltransferase activity"/>
    <property type="evidence" value="ECO:0007669"/>
    <property type="project" value="InterPro"/>
</dbReference>
<feature type="transmembrane region" description="Helical" evidence="8">
    <location>
        <begin position="286"/>
        <end position="306"/>
    </location>
</feature>
<evidence type="ECO:0000313" key="11">
    <source>
        <dbReference type="Proteomes" id="UP000242180"/>
    </source>
</evidence>
<keyword evidence="7 8" id="KW-0472">Membrane</keyword>
<evidence type="ECO:0000313" key="10">
    <source>
        <dbReference type="EMBL" id="ORZ03653.1"/>
    </source>
</evidence>
<feature type="transmembrane region" description="Helical" evidence="8">
    <location>
        <begin position="67"/>
        <end position="89"/>
    </location>
</feature>
<dbReference type="PANTHER" id="PTHR31595:SF57">
    <property type="entry name" value="OS04G0481900 PROTEIN"/>
    <property type="match status" value="1"/>
</dbReference>
<reference evidence="10 11" key="1">
    <citation type="submission" date="2016-07" db="EMBL/GenBank/DDBJ databases">
        <title>Pervasive Adenine N6-methylation of Active Genes in Fungi.</title>
        <authorList>
            <consortium name="DOE Joint Genome Institute"/>
            <person name="Mondo S.J."/>
            <person name="Dannebaum R.O."/>
            <person name="Kuo R.C."/>
            <person name="Labutti K."/>
            <person name="Haridas S."/>
            <person name="Kuo A."/>
            <person name="Salamov A."/>
            <person name="Ahrendt S.R."/>
            <person name="Lipzen A."/>
            <person name="Sullivan W."/>
            <person name="Andreopoulos W.B."/>
            <person name="Clum A."/>
            <person name="Lindquist E."/>
            <person name="Daum C."/>
            <person name="Ramamoorthy G.K."/>
            <person name="Gryganskyi A."/>
            <person name="Culley D."/>
            <person name="Magnuson J.K."/>
            <person name="James T.Y."/>
            <person name="O'Malley M.A."/>
            <person name="Stajich J.E."/>
            <person name="Spatafora J.W."/>
            <person name="Visel A."/>
            <person name="Grigoriev I.V."/>
        </authorList>
    </citation>
    <scope>NUCLEOTIDE SEQUENCE [LARGE SCALE GENOMIC DNA]</scope>
    <source>
        <strain evidence="10 11">NRRL 2496</strain>
    </source>
</reference>
<dbReference type="GO" id="GO:0016020">
    <property type="term" value="C:membrane"/>
    <property type="evidence" value="ECO:0007669"/>
    <property type="project" value="UniProtKB-SubCell"/>
</dbReference>
<feature type="transmembrane region" description="Helical" evidence="8">
    <location>
        <begin position="141"/>
        <end position="159"/>
    </location>
</feature>
<organism evidence="10 11">
    <name type="scientific">Syncephalastrum racemosum</name>
    <name type="common">Filamentous fungus</name>
    <dbReference type="NCBI Taxonomy" id="13706"/>
    <lineage>
        <taxon>Eukaryota</taxon>
        <taxon>Fungi</taxon>
        <taxon>Fungi incertae sedis</taxon>
        <taxon>Mucoromycota</taxon>
        <taxon>Mucoromycotina</taxon>
        <taxon>Mucoromycetes</taxon>
        <taxon>Mucorales</taxon>
        <taxon>Syncephalastraceae</taxon>
        <taxon>Syncephalastrum</taxon>
    </lineage>
</organism>
<evidence type="ECO:0000256" key="6">
    <source>
        <dbReference type="ARBA" id="ARBA00022989"/>
    </source>
</evidence>
<dbReference type="OrthoDB" id="1077582at2759"/>
<accession>A0A1X2HVS1</accession>
<dbReference type="Pfam" id="PF13813">
    <property type="entry name" value="MBOAT_2"/>
    <property type="match status" value="1"/>
</dbReference>
<keyword evidence="5 8" id="KW-0812">Transmembrane</keyword>
<evidence type="ECO:0000259" key="9">
    <source>
        <dbReference type="Pfam" id="PF13813"/>
    </source>
</evidence>
<dbReference type="PANTHER" id="PTHR31595">
    <property type="entry name" value="LONG-CHAIN-ALCOHOL O-FATTY-ACYLTRANSFERASE 3-RELATED"/>
    <property type="match status" value="1"/>
</dbReference>
<evidence type="ECO:0000256" key="7">
    <source>
        <dbReference type="ARBA" id="ARBA00023136"/>
    </source>
</evidence>
<keyword evidence="4 10" id="KW-0808">Transferase</keyword>
<dbReference type="EMBL" id="MCGN01000001">
    <property type="protein sequence ID" value="ORZ03653.1"/>
    <property type="molecule type" value="Genomic_DNA"/>
</dbReference>
<proteinExistence type="inferred from homology"/>
<dbReference type="OMA" id="WHQIFRP"/>
<dbReference type="InterPro" id="IPR044851">
    <property type="entry name" value="Wax_synthase"/>
</dbReference>
<evidence type="ECO:0000256" key="3">
    <source>
        <dbReference type="ARBA" id="ARBA00007282"/>
    </source>
</evidence>
<evidence type="ECO:0000256" key="4">
    <source>
        <dbReference type="ARBA" id="ARBA00022679"/>
    </source>
</evidence>
<name>A0A1X2HVS1_SYNRA</name>
<evidence type="ECO:0000256" key="2">
    <source>
        <dbReference type="ARBA" id="ARBA00005179"/>
    </source>
</evidence>
<dbReference type="InParanoid" id="A0A1X2HVS1"/>
<comment type="similarity">
    <text evidence="3">Belongs to the wax synthase family.</text>
</comment>
<feature type="transmembrane region" description="Helical" evidence="8">
    <location>
        <begin position="42"/>
        <end position="61"/>
    </location>
</feature>
<sequence>MEALGNLGLGERALLYGSCALPSMVFWWLTHGQTAVRKQEKNNGNLLSTVLLLQLAVPVVFDGHYGTFIDLAVVSTMACFMAFGMLHFIRDRVRLPPGSRLAPFYDILNRWNAPSAAQEKEDDDNVIQANPTHARRDGLSLVAYSLVGLVLYVPLMSTLDGFLRVCKEPWDMSGWISYYYYYSTAGIALICHIAIVPTLLLLRYSLQLLLTTVVWPAKVKTQHQFLLEFSSRPSLFDAPWAARSIHELWGRRWHQVFRTAFRTVAYDPVRQLFPHQKRLGRAAGTLAVFALSGFMHDYILLTMIGYSKYWQLPGVPGVQTCFFLLQGFGAALSSPSSWTLPTWMARILTWLFVMVSAPLFIDPYLRIGLQLEAEVPFFPRFMDSRLGSICPYGPR</sequence>
<evidence type="ECO:0000256" key="5">
    <source>
        <dbReference type="ARBA" id="ARBA00022692"/>
    </source>
</evidence>
<dbReference type="AlphaFoldDB" id="A0A1X2HVS1"/>
<feature type="transmembrane region" description="Helical" evidence="8">
    <location>
        <begin position="179"/>
        <end position="202"/>
    </location>
</feature>
<feature type="transmembrane region" description="Helical" evidence="8">
    <location>
        <begin position="343"/>
        <end position="361"/>
    </location>
</feature>
<dbReference type="Proteomes" id="UP000242180">
    <property type="component" value="Unassembled WGS sequence"/>
</dbReference>
<evidence type="ECO:0000256" key="8">
    <source>
        <dbReference type="SAM" id="Phobius"/>
    </source>
</evidence>
<keyword evidence="11" id="KW-1185">Reference proteome</keyword>
<keyword evidence="6 8" id="KW-1133">Transmembrane helix</keyword>
<comment type="caution">
    <text evidence="10">The sequence shown here is derived from an EMBL/GenBank/DDBJ whole genome shotgun (WGS) entry which is preliminary data.</text>
</comment>
<dbReference type="InterPro" id="IPR032805">
    <property type="entry name" value="Wax_synthase_dom"/>
</dbReference>
<feature type="transmembrane region" description="Helical" evidence="8">
    <location>
        <begin position="13"/>
        <end position="30"/>
    </location>
</feature>
<dbReference type="STRING" id="13706.A0A1X2HVS1"/>
<dbReference type="GO" id="GO:0006629">
    <property type="term" value="P:lipid metabolic process"/>
    <property type="evidence" value="ECO:0007669"/>
    <property type="project" value="InterPro"/>
</dbReference>
<comment type="pathway">
    <text evidence="2">Secondary metabolite biosynthesis.</text>
</comment>